<keyword evidence="4" id="KW-1185">Reference proteome</keyword>
<evidence type="ECO:0000259" key="2">
    <source>
        <dbReference type="Pfam" id="PF17780"/>
    </source>
</evidence>
<name>A0AAQ3JTN5_9LILI</name>
<feature type="region of interest" description="Disordered" evidence="1">
    <location>
        <begin position="1"/>
        <end position="81"/>
    </location>
</feature>
<dbReference type="EMBL" id="CP136891">
    <property type="protein sequence ID" value="WOK96243.1"/>
    <property type="molecule type" value="Genomic_DNA"/>
</dbReference>
<dbReference type="Proteomes" id="UP001327560">
    <property type="component" value="Chromosome 2"/>
</dbReference>
<dbReference type="InterPro" id="IPR039905">
    <property type="entry name" value="CD2BP2/Lin1"/>
</dbReference>
<dbReference type="GO" id="GO:0005682">
    <property type="term" value="C:U5 snRNP"/>
    <property type="evidence" value="ECO:0007669"/>
    <property type="project" value="InterPro"/>
</dbReference>
<organism evidence="3 4">
    <name type="scientific">Canna indica</name>
    <name type="common">Indian-shot</name>
    <dbReference type="NCBI Taxonomy" id="4628"/>
    <lineage>
        <taxon>Eukaryota</taxon>
        <taxon>Viridiplantae</taxon>
        <taxon>Streptophyta</taxon>
        <taxon>Embryophyta</taxon>
        <taxon>Tracheophyta</taxon>
        <taxon>Spermatophyta</taxon>
        <taxon>Magnoliopsida</taxon>
        <taxon>Liliopsida</taxon>
        <taxon>Zingiberales</taxon>
        <taxon>Cannaceae</taxon>
        <taxon>Canna</taxon>
    </lineage>
</organism>
<feature type="compositionally biased region" description="Basic residues" evidence="1">
    <location>
        <begin position="23"/>
        <end position="33"/>
    </location>
</feature>
<feature type="compositionally biased region" description="Basic and acidic residues" evidence="1">
    <location>
        <begin position="34"/>
        <end position="46"/>
    </location>
</feature>
<sequence>MAERAKKRPLPIDEFDSPPPAQRRARFPKGKKANRGDDGPTLDGDRNSGNWMDPQLAAKERAKRRNKMREDEVLGDQVDGFSGEVQYEDNANFEDDGIQLEPFNLRQEREEGYFDANGNFVEYAKQNEIKDAWLDSVEVDTKLAEKFQPKALAEEVYEDLSSDDIGKIKRRIANALQPGETIIQALKRFKGSSTDKKAKMLDSTKQIFDQLTEDAMKLMENGEYNVYYEDQETFVREAEGYERLACVKADRTSGTKSSELLHGEDIFSDCMQHEKQKSTIWDTLPGPSPVNNTLQQASPSDAVGKVDMFGDDDESADENPPIPSVVNSASVFQQANQPTSDVGHEGTENDYVYDGSSGYYYSSSLGYYYDPASGMYCSSTTGTWYTYDEQSGTYT</sequence>
<accession>A0AAQ3JTN5</accession>
<dbReference type="PANTHER" id="PTHR13138:SF3">
    <property type="entry name" value="CD2 ANTIGEN CYTOPLASMIC TAIL-BINDING PROTEIN 2"/>
    <property type="match status" value="1"/>
</dbReference>
<proteinExistence type="predicted"/>
<dbReference type="Pfam" id="PF17780">
    <property type="entry name" value="OCRE"/>
    <property type="match status" value="1"/>
</dbReference>
<reference evidence="3 4" key="1">
    <citation type="submission" date="2023-10" db="EMBL/GenBank/DDBJ databases">
        <title>Chromosome-scale genome assembly provides insights into flower coloration mechanisms of Canna indica.</title>
        <authorList>
            <person name="Li C."/>
        </authorList>
    </citation>
    <scope>NUCLEOTIDE SEQUENCE [LARGE SCALE GENOMIC DNA]</scope>
    <source>
        <tissue evidence="3">Flower</tissue>
    </source>
</reference>
<dbReference type="PANTHER" id="PTHR13138">
    <property type="entry name" value="PROTEIN LIN1"/>
    <property type="match status" value="1"/>
</dbReference>
<evidence type="ECO:0000313" key="3">
    <source>
        <dbReference type="EMBL" id="WOK96243.1"/>
    </source>
</evidence>
<dbReference type="AlphaFoldDB" id="A0AAQ3JTN5"/>
<dbReference type="InterPro" id="IPR041591">
    <property type="entry name" value="OCRE"/>
</dbReference>
<evidence type="ECO:0000313" key="4">
    <source>
        <dbReference type="Proteomes" id="UP001327560"/>
    </source>
</evidence>
<feature type="domain" description="OCRE" evidence="2">
    <location>
        <begin position="348"/>
        <end position="394"/>
    </location>
</feature>
<protein>
    <recommendedName>
        <fullName evidence="2">OCRE domain-containing protein</fullName>
    </recommendedName>
</protein>
<evidence type="ECO:0000256" key="1">
    <source>
        <dbReference type="SAM" id="MobiDB-lite"/>
    </source>
</evidence>
<gene>
    <name evidence="3" type="ORF">Cni_G04950</name>
</gene>